<dbReference type="HOGENOM" id="CLU_2033223_0_0_9"/>
<evidence type="ECO:0000313" key="2">
    <source>
        <dbReference type="Proteomes" id="UP000003803"/>
    </source>
</evidence>
<name>B0PF33_9FIRM</name>
<comment type="caution">
    <text evidence="1">The sequence shown here is derived from an EMBL/GenBank/DDBJ whole genome shotgun (WGS) entry which is preliminary data.</text>
</comment>
<evidence type="ECO:0000313" key="1">
    <source>
        <dbReference type="EMBL" id="EDS09966.1"/>
    </source>
</evidence>
<dbReference type="GeneID" id="72464807"/>
<protein>
    <submittedName>
        <fullName evidence="1">Uncharacterized protein</fullName>
    </submittedName>
</protein>
<accession>B0PF33</accession>
<dbReference type="RefSeq" id="WP_006876274.1">
    <property type="nucleotide sequence ID" value="NZ_DS544186.1"/>
</dbReference>
<dbReference type="Proteomes" id="UP000003803">
    <property type="component" value="Unassembled WGS sequence"/>
</dbReference>
<dbReference type="AlphaFoldDB" id="B0PF33"/>
<reference evidence="1" key="2">
    <citation type="submission" date="2013-09" db="EMBL/GenBank/DDBJ databases">
        <title>Draft genome sequence of Anaerotruncus colihominis(DSM 17241).</title>
        <authorList>
            <person name="Sudarsanam P."/>
            <person name="Ley R."/>
            <person name="Guruge J."/>
            <person name="Turnbaugh P.J."/>
            <person name="Mahowald M."/>
            <person name="Liep D."/>
            <person name="Gordon J."/>
        </authorList>
    </citation>
    <scope>NUCLEOTIDE SEQUENCE</scope>
    <source>
        <strain evidence="1">DSM 17241</strain>
    </source>
</reference>
<gene>
    <name evidence="1" type="ORF">ANACOL_03412</name>
</gene>
<proteinExistence type="predicted"/>
<dbReference type="EMBL" id="ABGD02000025">
    <property type="protein sequence ID" value="EDS09966.1"/>
    <property type="molecule type" value="Genomic_DNA"/>
</dbReference>
<sequence>MRAFDRFFHLEPKYNRSYEIIDIFYDQLVYLSTHVLDASLNKLVSAAVYHLIETKKITIYRVENSNHSKRSFAFKESLINGLESLSKEYDLPVGKLVNIAIYVALDEYSEYLNRVTYWRSE</sequence>
<reference evidence="1" key="1">
    <citation type="submission" date="2007-11" db="EMBL/GenBank/DDBJ databases">
        <authorList>
            <person name="Fulton L."/>
            <person name="Clifton S."/>
            <person name="Fulton B."/>
            <person name="Xu J."/>
            <person name="Minx P."/>
            <person name="Pepin K.H."/>
            <person name="Johnson M."/>
            <person name="Thiruvilangam P."/>
            <person name="Bhonagiri V."/>
            <person name="Nash W.E."/>
            <person name="Mardis E.R."/>
            <person name="Wilson R.K."/>
        </authorList>
    </citation>
    <scope>NUCLEOTIDE SEQUENCE [LARGE SCALE GENOMIC DNA]</scope>
    <source>
        <strain evidence="1">DSM 17241</strain>
    </source>
</reference>
<keyword evidence="2" id="KW-1185">Reference proteome</keyword>
<organism evidence="1 2">
    <name type="scientific">Anaerotruncus colihominis DSM 17241</name>
    <dbReference type="NCBI Taxonomy" id="445972"/>
    <lineage>
        <taxon>Bacteria</taxon>
        <taxon>Bacillati</taxon>
        <taxon>Bacillota</taxon>
        <taxon>Clostridia</taxon>
        <taxon>Eubacteriales</taxon>
        <taxon>Oscillospiraceae</taxon>
        <taxon>Anaerotruncus</taxon>
    </lineage>
</organism>